<protein>
    <submittedName>
        <fullName evidence="5">GntR family transcriptional regulator</fullName>
    </submittedName>
</protein>
<name>A0ABP7MZE8_9MICO</name>
<dbReference type="Pfam" id="PF00392">
    <property type="entry name" value="GntR"/>
    <property type="match status" value="1"/>
</dbReference>
<proteinExistence type="predicted"/>
<keyword evidence="2" id="KW-0238">DNA-binding</keyword>
<dbReference type="SUPFAM" id="SSF46785">
    <property type="entry name" value="Winged helix' DNA-binding domain"/>
    <property type="match status" value="1"/>
</dbReference>
<dbReference type="PRINTS" id="PR00035">
    <property type="entry name" value="HTHGNTR"/>
</dbReference>
<dbReference type="Proteomes" id="UP001501591">
    <property type="component" value="Unassembled WGS sequence"/>
</dbReference>
<accession>A0ABP7MZE8</accession>
<evidence type="ECO:0000313" key="6">
    <source>
        <dbReference type="Proteomes" id="UP001501591"/>
    </source>
</evidence>
<sequence length="219" mass="23599">MTLERDFGLESSRVADALRDDIVLGRRSPGSRLVERDIAAELEVSRLPVREAIKALVAEGIVVARPRSGAVVRQFSIQDVQDFAEVRESVETLAFALATRRAGPAGLALLRSIIDEEEKHAAAGDTDAGRLASARFHVAAVELAGNAMLTELASSLTTRLRWLFGQHDDLSAMASSHREILAAMQAGDVEAVHRLVPAHLAEGREAAERRLRAQGRGPG</sequence>
<dbReference type="Gene3D" id="1.20.120.530">
    <property type="entry name" value="GntR ligand-binding domain-like"/>
    <property type="match status" value="1"/>
</dbReference>
<dbReference type="PANTHER" id="PTHR43537">
    <property type="entry name" value="TRANSCRIPTIONAL REGULATOR, GNTR FAMILY"/>
    <property type="match status" value="1"/>
</dbReference>
<keyword evidence="3" id="KW-0804">Transcription</keyword>
<evidence type="ECO:0000256" key="3">
    <source>
        <dbReference type="ARBA" id="ARBA00023163"/>
    </source>
</evidence>
<dbReference type="InterPro" id="IPR011711">
    <property type="entry name" value="GntR_C"/>
</dbReference>
<organism evidence="5 6">
    <name type="scientific">Microbacterium soli</name>
    <dbReference type="NCBI Taxonomy" id="446075"/>
    <lineage>
        <taxon>Bacteria</taxon>
        <taxon>Bacillati</taxon>
        <taxon>Actinomycetota</taxon>
        <taxon>Actinomycetes</taxon>
        <taxon>Micrococcales</taxon>
        <taxon>Microbacteriaceae</taxon>
        <taxon>Microbacterium</taxon>
    </lineage>
</organism>
<dbReference type="PROSITE" id="PS50949">
    <property type="entry name" value="HTH_GNTR"/>
    <property type="match status" value="1"/>
</dbReference>
<dbReference type="InterPro" id="IPR008920">
    <property type="entry name" value="TF_FadR/GntR_C"/>
</dbReference>
<dbReference type="PANTHER" id="PTHR43537:SF45">
    <property type="entry name" value="GNTR FAMILY REGULATORY PROTEIN"/>
    <property type="match status" value="1"/>
</dbReference>
<dbReference type="CDD" id="cd07377">
    <property type="entry name" value="WHTH_GntR"/>
    <property type="match status" value="1"/>
</dbReference>
<evidence type="ECO:0000259" key="4">
    <source>
        <dbReference type="PROSITE" id="PS50949"/>
    </source>
</evidence>
<dbReference type="SMART" id="SM00895">
    <property type="entry name" value="FCD"/>
    <property type="match status" value="1"/>
</dbReference>
<dbReference type="EMBL" id="BAABCP010000001">
    <property type="protein sequence ID" value="GAA3932087.1"/>
    <property type="molecule type" value="Genomic_DNA"/>
</dbReference>
<evidence type="ECO:0000313" key="5">
    <source>
        <dbReference type="EMBL" id="GAA3932087.1"/>
    </source>
</evidence>
<dbReference type="Gene3D" id="1.10.10.10">
    <property type="entry name" value="Winged helix-like DNA-binding domain superfamily/Winged helix DNA-binding domain"/>
    <property type="match status" value="1"/>
</dbReference>
<feature type="domain" description="HTH gntR-type" evidence="4">
    <location>
        <begin position="8"/>
        <end position="75"/>
    </location>
</feature>
<dbReference type="InterPro" id="IPR036388">
    <property type="entry name" value="WH-like_DNA-bd_sf"/>
</dbReference>
<reference evidence="6" key="1">
    <citation type="journal article" date="2019" name="Int. J. Syst. Evol. Microbiol.">
        <title>The Global Catalogue of Microorganisms (GCM) 10K type strain sequencing project: providing services to taxonomists for standard genome sequencing and annotation.</title>
        <authorList>
            <consortium name="The Broad Institute Genomics Platform"/>
            <consortium name="The Broad Institute Genome Sequencing Center for Infectious Disease"/>
            <person name="Wu L."/>
            <person name="Ma J."/>
        </authorList>
    </citation>
    <scope>NUCLEOTIDE SEQUENCE [LARGE SCALE GENOMIC DNA]</scope>
    <source>
        <strain evidence="6">JCM 17024</strain>
    </source>
</reference>
<keyword evidence="6" id="KW-1185">Reference proteome</keyword>
<evidence type="ECO:0000256" key="1">
    <source>
        <dbReference type="ARBA" id="ARBA00023015"/>
    </source>
</evidence>
<gene>
    <name evidence="5" type="ORF">GCM10022383_08310</name>
</gene>
<dbReference type="SUPFAM" id="SSF48008">
    <property type="entry name" value="GntR ligand-binding domain-like"/>
    <property type="match status" value="1"/>
</dbReference>
<dbReference type="SMART" id="SM00345">
    <property type="entry name" value="HTH_GNTR"/>
    <property type="match status" value="1"/>
</dbReference>
<evidence type="ECO:0000256" key="2">
    <source>
        <dbReference type="ARBA" id="ARBA00023125"/>
    </source>
</evidence>
<dbReference type="Pfam" id="PF07729">
    <property type="entry name" value="FCD"/>
    <property type="match status" value="1"/>
</dbReference>
<dbReference type="InterPro" id="IPR036390">
    <property type="entry name" value="WH_DNA-bd_sf"/>
</dbReference>
<dbReference type="RefSeq" id="WP_344818249.1">
    <property type="nucleotide sequence ID" value="NZ_BAABCP010000001.1"/>
</dbReference>
<keyword evidence="1" id="KW-0805">Transcription regulation</keyword>
<comment type="caution">
    <text evidence="5">The sequence shown here is derived from an EMBL/GenBank/DDBJ whole genome shotgun (WGS) entry which is preliminary data.</text>
</comment>
<dbReference type="InterPro" id="IPR000524">
    <property type="entry name" value="Tscrpt_reg_HTH_GntR"/>
</dbReference>